<sequence length="96" mass="11928">MFNRACMDPREKNRYEPFHKCFFTLNQNIQLKFEQNFINPFLTEETYEEHRDKMFGIYMKIEGNQVSYNEFLPQRRIHLSIHVSFYNLNLWKKIIN</sequence>
<name>A0ACB0ZY77_MELEN</name>
<gene>
    <name evidence="1" type="ORF">MENTE1834_LOCUS31202</name>
</gene>
<accession>A0ACB0ZY77</accession>
<evidence type="ECO:0000313" key="2">
    <source>
        <dbReference type="Proteomes" id="UP001497535"/>
    </source>
</evidence>
<dbReference type="EMBL" id="CAVMJV010000052">
    <property type="protein sequence ID" value="CAK5083833.1"/>
    <property type="molecule type" value="Genomic_DNA"/>
</dbReference>
<organism evidence="1 2">
    <name type="scientific">Meloidogyne enterolobii</name>
    <name type="common">Root-knot nematode worm</name>
    <name type="synonym">Meloidogyne mayaguensis</name>
    <dbReference type="NCBI Taxonomy" id="390850"/>
    <lineage>
        <taxon>Eukaryota</taxon>
        <taxon>Metazoa</taxon>
        <taxon>Ecdysozoa</taxon>
        <taxon>Nematoda</taxon>
        <taxon>Chromadorea</taxon>
        <taxon>Rhabditida</taxon>
        <taxon>Tylenchina</taxon>
        <taxon>Tylenchomorpha</taxon>
        <taxon>Tylenchoidea</taxon>
        <taxon>Meloidogynidae</taxon>
        <taxon>Meloidogyninae</taxon>
        <taxon>Meloidogyne</taxon>
    </lineage>
</organism>
<comment type="caution">
    <text evidence="1">The sequence shown here is derived from an EMBL/GenBank/DDBJ whole genome shotgun (WGS) entry which is preliminary data.</text>
</comment>
<proteinExistence type="predicted"/>
<evidence type="ECO:0000313" key="1">
    <source>
        <dbReference type="EMBL" id="CAK5083833.1"/>
    </source>
</evidence>
<keyword evidence="2" id="KW-1185">Reference proteome</keyword>
<protein>
    <submittedName>
        <fullName evidence="1">Uncharacterized protein</fullName>
    </submittedName>
</protein>
<reference evidence="1" key="1">
    <citation type="submission" date="2023-11" db="EMBL/GenBank/DDBJ databases">
        <authorList>
            <person name="Poullet M."/>
        </authorList>
    </citation>
    <scope>NUCLEOTIDE SEQUENCE</scope>
    <source>
        <strain evidence="1">E1834</strain>
    </source>
</reference>
<dbReference type="Proteomes" id="UP001497535">
    <property type="component" value="Unassembled WGS sequence"/>
</dbReference>